<gene>
    <name evidence="1" type="ORF">METZ01_LOCUS299517</name>
</gene>
<dbReference type="EMBL" id="UINC01092784">
    <property type="protein sequence ID" value="SVC46663.1"/>
    <property type="molecule type" value="Genomic_DNA"/>
</dbReference>
<evidence type="ECO:0000313" key="1">
    <source>
        <dbReference type="EMBL" id="SVC46663.1"/>
    </source>
</evidence>
<sequence length="23" mass="2836">MKRILVLISNIFWTKLLDAHRMH</sequence>
<name>A0A382MCD7_9ZZZZ</name>
<organism evidence="1">
    <name type="scientific">marine metagenome</name>
    <dbReference type="NCBI Taxonomy" id="408172"/>
    <lineage>
        <taxon>unclassified sequences</taxon>
        <taxon>metagenomes</taxon>
        <taxon>ecological metagenomes</taxon>
    </lineage>
</organism>
<proteinExistence type="predicted"/>
<protein>
    <submittedName>
        <fullName evidence="1">Uncharacterized protein</fullName>
    </submittedName>
</protein>
<accession>A0A382MCD7</accession>
<reference evidence="1" key="1">
    <citation type="submission" date="2018-05" db="EMBL/GenBank/DDBJ databases">
        <authorList>
            <person name="Lanie J.A."/>
            <person name="Ng W.-L."/>
            <person name="Kazmierczak K.M."/>
            <person name="Andrzejewski T.M."/>
            <person name="Davidsen T.M."/>
            <person name="Wayne K.J."/>
            <person name="Tettelin H."/>
            <person name="Glass J.I."/>
            <person name="Rusch D."/>
            <person name="Podicherti R."/>
            <person name="Tsui H.-C.T."/>
            <person name="Winkler M.E."/>
        </authorList>
    </citation>
    <scope>NUCLEOTIDE SEQUENCE</scope>
</reference>
<dbReference type="AlphaFoldDB" id="A0A382MCD7"/>